<name>A0A412J3H6_9FIRM</name>
<dbReference type="EMBL" id="QRVM01000018">
    <property type="protein sequence ID" value="RGS46887.1"/>
    <property type="molecule type" value="Genomic_DNA"/>
</dbReference>
<evidence type="ECO:0000259" key="1">
    <source>
        <dbReference type="SMART" id="SM00382"/>
    </source>
</evidence>
<evidence type="ECO:0000313" key="2">
    <source>
        <dbReference type="EMBL" id="RGS46887.1"/>
    </source>
</evidence>
<dbReference type="Pfam" id="PF01695">
    <property type="entry name" value="IstB_IS21"/>
    <property type="match status" value="1"/>
</dbReference>
<dbReference type="PANTHER" id="PTHR30050:SF8">
    <property type="entry name" value="PRIMOSOMAL PROTEIN DNAI"/>
    <property type="match status" value="1"/>
</dbReference>
<dbReference type="CDD" id="cd00009">
    <property type="entry name" value="AAA"/>
    <property type="match status" value="1"/>
</dbReference>
<dbReference type="PANTHER" id="PTHR30050">
    <property type="entry name" value="CHROMOSOMAL REPLICATION INITIATOR PROTEIN DNAA"/>
    <property type="match status" value="1"/>
</dbReference>
<proteinExistence type="predicted"/>
<dbReference type="AlphaFoldDB" id="A0A412J3H6"/>
<organism evidence="2 3">
    <name type="scientific">Holdemanella biformis</name>
    <dbReference type="NCBI Taxonomy" id="1735"/>
    <lineage>
        <taxon>Bacteria</taxon>
        <taxon>Bacillati</taxon>
        <taxon>Bacillota</taxon>
        <taxon>Erysipelotrichia</taxon>
        <taxon>Erysipelotrichales</taxon>
        <taxon>Erysipelotrichaceae</taxon>
        <taxon>Holdemanella</taxon>
    </lineage>
</organism>
<protein>
    <submittedName>
        <fullName evidence="2">AAA family ATPase</fullName>
    </submittedName>
</protein>
<dbReference type="SMART" id="SM00382">
    <property type="entry name" value="AAA"/>
    <property type="match status" value="1"/>
</dbReference>
<gene>
    <name evidence="2" type="ORF">DWX92_05340</name>
</gene>
<dbReference type="InterPro" id="IPR002611">
    <property type="entry name" value="IstB_ATP-bd"/>
</dbReference>
<dbReference type="InterPro" id="IPR003593">
    <property type="entry name" value="AAA+_ATPase"/>
</dbReference>
<accession>A0A412J3H6</accession>
<dbReference type="GO" id="GO:0006260">
    <property type="term" value="P:DNA replication"/>
    <property type="evidence" value="ECO:0007669"/>
    <property type="project" value="TreeGrafter"/>
</dbReference>
<dbReference type="SUPFAM" id="SSF52540">
    <property type="entry name" value="P-loop containing nucleoside triphosphate hydrolases"/>
    <property type="match status" value="1"/>
</dbReference>
<comment type="caution">
    <text evidence="2">The sequence shown here is derived from an EMBL/GenBank/DDBJ whole genome shotgun (WGS) entry which is preliminary data.</text>
</comment>
<dbReference type="GO" id="GO:0005524">
    <property type="term" value="F:ATP binding"/>
    <property type="evidence" value="ECO:0007669"/>
    <property type="project" value="InterPro"/>
</dbReference>
<dbReference type="Proteomes" id="UP000285274">
    <property type="component" value="Unassembled WGS sequence"/>
</dbReference>
<sequence>MNLNIKLSEEQMLERQRNIARLKENELIQLFLNQNHLDASFVEENSGALLQWLKSVSACRNCKGLKYCAQKIRGKVSKLKIDDSGFLNEYYASCQYEQNRDKQLAHQSKFRFSHMSLNDYLIDLNDDSFLSAAKEKEYGLAYTQSVSSIPLNQGVYLYGNPGTGKSYLMKGICNYYAKSNKSVSFVQVPLLIQELKQFMTDNEYRQRVMNHLRYSDVLVLDDIGAESITQWTRDEILLPILDERMNKGMKTYFTSNYSMEELEQQYRLANKPNNTIASLRILERIRTLSKPVELSGKSRR</sequence>
<reference evidence="2 3" key="1">
    <citation type="submission" date="2018-08" db="EMBL/GenBank/DDBJ databases">
        <title>A genome reference for cultivated species of the human gut microbiota.</title>
        <authorList>
            <person name="Zou Y."/>
            <person name="Xue W."/>
            <person name="Luo G."/>
        </authorList>
    </citation>
    <scope>NUCLEOTIDE SEQUENCE [LARGE SCALE GENOMIC DNA]</scope>
    <source>
        <strain evidence="2 3">AF22-10AC</strain>
    </source>
</reference>
<dbReference type="RefSeq" id="WP_118319901.1">
    <property type="nucleotide sequence ID" value="NZ_JAHOMF010000006.1"/>
</dbReference>
<evidence type="ECO:0000313" key="3">
    <source>
        <dbReference type="Proteomes" id="UP000285274"/>
    </source>
</evidence>
<dbReference type="InterPro" id="IPR027417">
    <property type="entry name" value="P-loop_NTPase"/>
</dbReference>
<feature type="domain" description="AAA+ ATPase" evidence="1">
    <location>
        <begin position="151"/>
        <end position="299"/>
    </location>
</feature>
<dbReference type="Gene3D" id="3.40.50.300">
    <property type="entry name" value="P-loop containing nucleotide triphosphate hydrolases"/>
    <property type="match status" value="1"/>
</dbReference>